<evidence type="ECO:0000313" key="7">
    <source>
        <dbReference type="Proteomes" id="UP000635606"/>
    </source>
</evidence>
<evidence type="ECO:0000256" key="3">
    <source>
        <dbReference type="ARBA" id="ARBA00022989"/>
    </source>
</evidence>
<evidence type="ECO:0000256" key="2">
    <source>
        <dbReference type="ARBA" id="ARBA00022692"/>
    </source>
</evidence>
<keyword evidence="4 5" id="KW-0472">Membrane</keyword>
<reference evidence="6" key="1">
    <citation type="submission" date="2021-01" db="EMBL/GenBank/DDBJ databases">
        <title>Whole genome shotgun sequence of Virgisporangium ochraceum NBRC 16418.</title>
        <authorList>
            <person name="Komaki H."/>
            <person name="Tamura T."/>
        </authorList>
    </citation>
    <scope>NUCLEOTIDE SEQUENCE</scope>
    <source>
        <strain evidence="6">NBRC 16418</strain>
    </source>
</reference>
<dbReference type="AlphaFoldDB" id="A0A8J3ZQW7"/>
<dbReference type="GO" id="GO:0016020">
    <property type="term" value="C:membrane"/>
    <property type="evidence" value="ECO:0007669"/>
    <property type="project" value="UniProtKB-SubCell"/>
</dbReference>
<evidence type="ECO:0000256" key="1">
    <source>
        <dbReference type="ARBA" id="ARBA00004141"/>
    </source>
</evidence>
<keyword evidence="2 5" id="KW-0812">Transmembrane</keyword>
<organism evidence="6 7">
    <name type="scientific">Virgisporangium ochraceum</name>
    <dbReference type="NCBI Taxonomy" id="65505"/>
    <lineage>
        <taxon>Bacteria</taxon>
        <taxon>Bacillati</taxon>
        <taxon>Actinomycetota</taxon>
        <taxon>Actinomycetes</taxon>
        <taxon>Micromonosporales</taxon>
        <taxon>Micromonosporaceae</taxon>
        <taxon>Virgisporangium</taxon>
    </lineage>
</organism>
<evidence type="ECO:0000256" key="4">
    <source>
        <dbReference type="ARBA" id="ARBA00023136"/>
    </source>
</evidence>
<comment type="caution">
    <text evidence="6">The sequence shown here is derived from an EMBL/GenBank/DDBJ whole genome shotgun (WGS) entry which is preliminary data.</text>
</comment>
<feature type="transmembrane region" description="Helical" evidence="5">
    <location>
        <begin position="70"/>
        <end position="90"/>
    </location>
</feature>
<feature type="transmembrane region" description="Helical" evidence="5">
    <location>
        <begin position="6"/>
        <end position="25"/>
    </location>
</feature>
<sequence>MNLALWIATGLLATILLISTSKMVVPRERIAAVGHAGEWVLDFSPGALRAIGTLELLAAAGLILPAVLDIAPVLVPVTAVCVALLFAGAVTMRLRRGERVTIVADLVYLALAVFVAWGRFGPEPFGG</sequence>
<evidence type="ECO:0000313" key="6">
    <source>
        <dbReference type="EMBL" id="GIJ66660.1"/>
    </source>
</evidence>
<feature type="transmembrane region" description="Helical" evidence="5">
    <location>
        <begin position="46"/>
        <end position="64"/>
    </location>
</feature>
<evidence type="ECO:0000256" key="5">
    <source>
        <dbReference type="SAM" id="Phobius"/>
    </source>
</evidence>
<protein>
    <recommendedName>
        <fullName evidence="8">DoxX family protein</fullName>
    </recommendedName>
</protein>
<dbReference type="Pfam" id="PF13564">
    <property type="entry name" value="DoxX_2"/>
    <property type="match status" value="1"/>
</dbReference>
<feature type="transmembrane region" description="Helical" evidence="5">
    <location>
        <begin position="102"/>
        <end position="120"/>
    </location>
</feature>
<keyword evidence="3 5" id="KW-1133">Transmembrane helix</keyword>
<gene>
    <name evidence="6" type="ORF">Voc01_015770</name>
</gene>
<accession>A0A8J3ZQW7</accession>
<keyword evidence="7" id="KW-1185">Reference proteome</keyword>
<dbReference type="InterPro" id="IPR032808">
    <property type="entry name" value="DoxX"/>
</dbReference>
<name>A0A8J3ZQW7_9ACTN</name>
<proteinExistence type="predicted"/>
<dbReference type="EMBL" id="BOPH01000020">
    <property type="protein sequence ID" value="GIJ66660.1"/>
    <property type="molecule type" value="Genomic_DNA"/>
</dbReference>
<comment type="subcellular location">
    <subcellularLocation>
        <location evidence="1">Membrane</location>
        <topology evidence="1">Multi-pass membrane protein</topology>
    </subcellularLocation>
</comment>
<dbReference type="Proteomes" id="UP000635606">
    <property type="component" value="Unassembled WGS sequence"/>
</dbReference>
<dbReference type="RefSeq" id="WP_203926633.1">
    <property type="nucleotide sequence ID" value="NZ_BOPH01000020.1"/>
</dbReference>
<evidence type="ECO:0008006" key="8">
    <source>
        <dbReference type="Google" id="ProtNLM"/>
    </source>
</evidence>